<keyword evidence="9" id="KW-0378">Hydrolase</keyword>
<keyword evidence="6 17" id="KW-0645">Protease</keyword>
<keyword evidence="7" id="KW-0479">Metal-binding</keyword>
<dbReference type="Gene3D" id="1.20.58.760">
    <property type="entry name" value="Peptidase M41"/>
    <property type="match status" value="1"/>
</dbReference>
<dbReference type="GO" id="GO:0005743">
    <property type="term" value="C:mitochondrial inner membrane"/>
    <property type="evidence" value="ECO:0007669"/>
    <property type="project" value="TreeGrafter"/>
</dbReference>
<evidence type="ECO:0000259" key="16">
    <source>
        <dbReference type="SMART" id="SM00382"/>
    </source>
</evidence>
<dbReference type="Gene3D" id="1.10.8.60">
    <property type="match status" value="1"/>
</dbReference>
<evidence type="ECO:0000313" key="18">
    <source>
        <dbReference type="Proteomes" id="UP000750334"/>
    </source>
</evidence>
<dbReference type="InterPro" id="IPR041569">
    <property type="entry name" value="AAA_lid_3"/>
</dbReference>
<dbReference type="InterPro" id="IPR003959">
    <property type="entry name" value="ATPase_AAA_core"/>
</dbReference>
<accession>A0A9P6WCC8</accession>
<dbReference type="SUPFAM" id="SSF140990">
    <property type="entry name" value="FtsH protease domain-like"/>
    <property type="match status" value="1"/>
</dbReference>
<dbReference type="AlphaFoldDB" id="A0A9P6WCC8"/>
<comment type="subcellular location">
    <subcellularLocation>
        <location evidence="3">Membrane</location>
    </subcellularLocation>
    <subcellularLocation>
        <location evidence="2">Mitochondrion</location>
    </subcellularLocation>
</comment>
<dbReference type="EMBL" id="PUHR01000049">
    <property type="protein sequence ID" value="KAG0669130.1"/>
    <property type="molecule type" value="Genomic_DNA"/>
</dbReference>
<evidence type="ECO:0000256" key="6">
    <source>
        <dbReference type="ARBA" id="ARBA00022670"/>
    </source>
</evidence>
<dbReference type="Pfam" id="PF21232">
    <property type="entry name" value="Yme1-like_N"/>
    <property type="match status" value="1"/>
</dbReference>
<dbReference type="GO" id="GO:0004176">
    <property type="term" value="F:ATP-dependent peptidase activity"/>
    <property type="evidence" value="ECO:0007669"/>
    <property type="project" value="InterPro"/>
</dbReference>
<keyword evidence="11" id="KW-0067">ATP-binding</keyword>
<keyword evidence="10" id="KW-0862">Zinc</keyword>
<dbReference type="FunFam" id="1.10.8.60:FF:000001">
    <property type="entry name" value="ATP-dependent zinc metalloprotease FtsH"/>
    <property type="match status" value="1"/>
</dbReference>
<comment type="similarity">
    <text evidence="4">In the C-terminal section; belongs to the peptidase M41 family.</text>
</comment>
<dbReference type="OrthoDB" id="1413014at2759"/>
<dbReference type="HAMAP" id="MF_01458">
    <property type="entry name" value="FtsH"/>
    <property type="match status" value="1"/>
</dbReference>
<dbReference type="GO" id="GO:0141164">
    <property type="term" value="P:mitochondrial protein quality control"/>
    <property type="evidence" value="ECO:0007669"/>
    <property type="project" value="UniProtKB-ARBA"/>
</dbReference>
<evidence type="ECO:0000256" key="13">
    <source>
        <dbReference type="ARBA" id="ARBA00023128"/>
    </source>
</evidence>
<dbReference type="GO" id="GO:0046872">
    <property type="term" value="F:metal ion binding"/>
    <property type="evidence" value="ECO:0007669"/>
    <property type="project" value="UniProtKB-KW"/>
</dbReference>
<dbReference type="PANTHER" id="PTHR23076:SF97">
    <property type="entry name" value="ATP-DEPENDENT ZINC METALLOPROTEASE YME1L1"/>
    <property type="match status" value="1"/>
</dbReference>
<dbReference type="Proteomes" id="UP000750334">
    <property type="component" value="Unassembled WGS sequence"/>
</dbReference>
<dbReference type="Gene3D" id="3.40.50.300">
    <property type="entry name" value="P-loop containing nucleotide triphosphate hydrolases"/>
    <property type="match status" value="1"/>
</dbReference>
<dbReference type="PROSITE" id="PS00674">
    <property type="entry name" value="AAA"/>
    <property type="match status" value="1"/>
</dbReference>
<dbReference type="CDD" id="cd19501">
    <property type="entry name" value="RecA-like_FtsH"/>
    <property type="match status" value="1"/>
</dbReference>
<dbReference type="InterPro" id="IPR003960">
    <property type="entry name" value="ATPase_AAA_CS"/>
</dbReference>
<evidence type="ECO:0000256" key="7">
    <source>
        <dbReference type="ARBA" id="ARBA00022723"/>
    </source>
</evidence>
<dbReference type="GO" id="GO:0007005">
    <property type="term" value="P:mitochondrion organization"/>
    <property type="evidence" value="ECO:0007669"/>
    <property type="project" value="TreeGrafter"/>
</dbReference>
<dbReference type="GO" id="GO:0004222">
    <property type="term" value="F:metalloendopeptidase activity"/>
    <property type="evidence" value="ECO:0007669"/>
    <property type="project" value="InterPro"/>
</dbReference>
<evidence type="ECO:0000256" key="8">
    <source>
        <dbReference type="ARBA" id="ARBA00022741"/>
    </source>
</evidence>
<evidence type="ECO:0000256" key="2">
    <source>
        <dbReference type="ARBA" id="ARBA00004173"/>
    </source>
</evidence>
<name>A0A9P6WCC8_MAUEX</name>
<gene>
    <name evidence="17" type="primary">YME1</name>
    <name evidence="17" type="ORF">C6P45_004071</name>
</gene>
<comment type="cofactor">
    <cofactor evidence="1">
        <name>Zn(2+)</name>
        <dbReference type="ChEBI" id="CHEBI:29105"/>
    </cofactor>
</comment>
<organism evidence="17 18">
    <name type="scientific">Maudiozyma exigua</name>
    <name type="common">Yeast</name>
    <name type="synonym">Kazachstania exigua</name>
    <dbReference type="NCBI Taxonomy" id="34358"/>
    <lineage>
        <taxon>Eukaryota</taxon>
        <taxon>Fungi</taxon>
        <taxon>Dikarya</taxon>
        <taxon>Ascomycota</taxon>
        <taxon>Saccharomycotina</taxon>
        <taxon>Saccharomycetes</taxon>
        <taxon>Saccharomycetales</taxon>
        <taxon>Saccharomycetaceae</taxon>
        <taxon>Maudiozyma</taxon>
    </lineage>
</organism>
<dbReference type="Pfam" id="PF00004">
    <property type="entry name" value="AAA"/>
    <property type="match status" value="1"/>
</dbReference>
<evidence type="ECO:0000256" key="5">
    <source>
        <dbReference type="ARBA" id="ARBA00010550"/>
    </source>
</evidence>
<keyword evidence="18" id="KW-1185">Reference proteome</keyword>
<evidence type="ECO:0000256" key="9">
    <source>
        <dbReference type="ARBA" id="ARBA00022801"/>
    </source>
</evidence>
<dbReference type="InterPro" id="IPR000642">
    <property type="entry name" value="Peptidase_M41"/>
</dbReference>
<proteinExistence type="inferred from homology"/>
<dbReference type="FunFam" id="1.20.58.760:FF:000002">
    <property type="entry name" value="ATP-dependent zinc metalloprotease FtsH"/>
    <property type="match status" value="1"/>
</dbReference>
<dbReference type="InterPro" id="IPR037219">
    <property type="entry name" value="Peptidase_M41-like"/>
</dbReference>
<reference evidence="17 18" key="1">
    <citation type="submission" date="2020-11" db="EMBL/GenBank/DDBJ databases">
        <title>Kefir isolates.</title>
        <authorList>
            <person name="Marcisauskas S."/>
            <person name="Kim Y."/>
            <person name="Blasche S."/>
        </authorList>
    </citation>
    <scope>NUCLEOTIDE SEQUENCE [LARGE SCALE GENOMIC DNA]</scope>
    <source>
        <strain evidence="17 18">OG2</strain>
    </source>
</reference>
<sequence length="761" mass="83056">MSLSPVLSNIASNGTKNNILKTIILKNTNKFTYRFLHSGLTRSSNQTLLLGNDHSSVLTYRSSMILHNKRFYSDQVKKDDTATNTTATIPPSPSSTTTKRNVASTSNMNEAVNHAVLAKQEQQANNDITSADAQAVFYKLLLKANYPQYVVSRFETPGIASSPECMELYMEALQRIGRHSEADGVRQTLLTASSAGAVNPSLASSSTTNPNYHTSPGPSLYNPFYGSKKEPLHVIVSESTFTIISRWVKWLVVFGVLTYGLSELFRYITENTTLLKNSEVADKSVDVAKTDVKFDDVQGCDEARAELEEIVDFLKDPTKYEALGGKLPKGVLLTGPPGTGKTLLARATAGEAGVDFFFMSGSEFDEVYVGVGAKRIRDLFSQARSRAPAIVFIDELDAIGGKRNPKDQAYAKQTLNQLLVELDGFSQTSGIIIIGATNFPESLDKALTRPGRFDKIVNVDLPDVRGRAAILKHHMEKITMADDVDPTIIARGTPGLSGAELANLVNQAAVYACQKDAVSVNMNHLEWAKDKILMGAERKTMVLTEAARKATAFHEAGHAIMAMFTSGATPLYKATILPRGRALGITFQLPEMDKVDITKKECLARLDVCMGGKIAEEIIYGKENTTSGCGSDLQSATGTARAMITQYGMSDSVGPVNLSDNWDSWSNKIRDVADNEIIEVLKSSEDRTRSLLKQKSVELHRLAEGLIEYETLDAKEMDKICKGEPINKLKNSTNKVIDGPDSDERKDIGGSKPKIPTLINA</sequence>
<dbReference type="InterPro" id="IPR048438">
    <property type="entry name" value="Yme1-like_N"/>
</dbReference>
<comment type="similarity">
    <text evidence="5">In the N-terminal section; belongs to the AAA ATPase family.</text>
</comment>
<feature type="domain" description="AAA+ ATPase" evidence="16">
    <location>
        <begin position="327"/>
        <end position="463"/>
    </location>
</feature>
<dbReference type="Pfam" id="PF17862">
    <property type="entry name" value="AAA_lid_3"/>
    <property type="match status" value="1"/>
</dbReference>
<comment type="caution">
    <text evidence="17">The sequence shown here is derived from an EMBL/GenBank/DDBJ whole genome shotgun (WGS) entry which is preliminary data.</text>
</comment>
<dbReference type="InterPro" id="IPR005936">
    <property type="entry name" value="FtsH"/>
</dbReference>
<evidence type="ECO:0000256" key="12">
    <source>
        <dbReference type="ARBA" id="ARBA00023049"/>
    </source>
</evidence>
<evidence type="ECO:0000256" key="15">
    <source>
        <dbReference type="SAM" id="MobiDB-lite"/>
    </source>
</evidence>
<protein>
    <submittedName>
        <fullName evidence="17">I-AAA protease yme1</fullName>
    </submittedName>
</protein>
<evidence type="ECO:0000256" key="4">
    <source>
        <dbReference type="ARBA" id="ARBA00010044"/>
    </source>
</evidence>
<feature type="region of interest" description="Disordered" evidence="15">
    <location>
        <begin position="732"/>
        <end position="761"/>
    </location>
</feature>
<keyword evidence="13" id="KW-0496">Mitochondrion</keyword>
<evidence type="ECO:0000256" key="1">
    <source>
        <dbReference type="ARBA" id="ARBA00001947"/>
    </source>
</evidence>
<dbReference type="GO" id="GO:0005524">
    <property type="term" value="F:ATP binding"/>
    <property type="evidence" value="ECO:0007669"/>
    <property type="project" value="UniProtKB-KW"/>
</dbReference>
<keyword evidence="14" id="KW-0472">Membrane</keyword>
<dbReference type="SUPFAM" id="SSF52540">
    <property type="entry name" value="P-loop containing nucleoside triphosphate hydrolases"/>
    <property type="match status" value="1"/>
</dbReference>
<dbReference type="Pfam" id="PF01434">
    <property type="entry name" value="Peptidase_M41"/>
    <property type="match status" value="1"/>
</dbReference>
<evidence type="ECO:0000256" key="11">
    <source>
        <dbReference type="ARBA" id="ARBA00022840"/>
    </source>
</evidence>
<dbReference type="FunFam" id="3.40.50.300:FF:000175">
    <property type="entry name" value="ATP-dependent zinc metalloprotease FTSH 4"/>
    <property type="match status" value="1"/>
</dbReference>
<evidence type="ECO:0000256" key="10">
    <source>
        <dbReference type="ARBA" id="ARBA00022833"/>
    </source>
</evidence>
<dbReference type="InterPro" id="IPR027417">
    <property type="entry name" value="P-loop_NTPase"/>
</dbReference>
<dbReference type="PANTHER" id="PTHR23076">
    <property type="entry name" value="METALLOPROTEASE M41 FTSH"/>
    <property type="match status" value="1"/>
</dbReference>
<dbReference type="InterPro" id="IPR003593">
    <property type="entry name" value="AAA+_ATPase"/>
</dbReference>
<keyword evidence="8" id="KW-0547">Nucleotide-binding</keyword>
<evidence type="ECO:0000256" key="3">
    <source>
        <dbReference type="ARBA" id="ARBA00004370"/>
    </source>
</evidence>
<keyword evidence="12" id="KW-0482">Metalloprotease</keyword>
<dbReference type="SMART" id="SM00382">
    <property type="entry name" value="AAA"/>
    <property type="match status" value="1"/>
</dbReference>
<evidence type="ECO:0000313" key="17">
    <source>
        <dbReference type="EMBL" id="KAG0669130.1"/>
    </source>
</evidence>
<evidence type="ECO:0000256" key="14">
    <source>
        <dbReference type="ARBA" id="ARBA00023136"/>
    </source>
</evidence>
<dbReference type="GO" id="GO:0016887">
    <property type="term" value="F:ATP hydrolysis activity"/>
    <property type="evidence" value="ECO:0007669"/>
    <property type="project" value="InterPro"/>
</dbReference>